<proteinExistence type="predicted"/>
<comment type="caution">
    <text evidence="1">The sequence shown here is derived from an EMBL/GenBank/DDBJ whole genome shotgun (WGS) entry which is preliminary data.</text>
</comment>
<dbReference type="AlphaFoldDB" id="A0A9N8ENG7"/>
<protein>
    <submittedName>
        <fullName evidence="1">Uncharacterized protein</fullName>
    </submittedName>
</protein>
<sequence length="91" mass="10009">MDLLKDLSIDKIRNAAEDALNQVKPKTDVEARVYEVLSHKNWGAASWLASHHQPNCPDPGSTIKLQQLSPASCGKISRRSVLRPGGSFSRD</sequence>
<dbReference type="Proteomes" id="UP001153069">
    <property type="component" value="Unassembled WGS sequence"/>
</dbReference>
<evidence type="ECO:0000313" key="1">
    <source>
        <dbReference type="EMBL" id="CAB9523545.1"/>
    </source>
</evidence>
<name>A0A9N8ENG7_9STRA</name>
<dbReference type="EMBL" id="CAICTM010001428">
    <property type="protein sequence ID" value="CAB9523545.1"/>
    <property type="molecule type" value="Genomic_DNA"/>
</dbReference>
<keyword evidence="2" id="KW-1185">Reference proteome</keyword>
<reference evidence="1" key="1">
    <citation type="submission" date="2020-06" db="EMBL/GenBank/DDBJ databases">
        <authorList>
            <consortium name="Plant Systems Biology data submission"/>
        </authorList>
    </citation>
    <scope>NUCLEOTIDE SEQUENCE</scope>
    <source>
        <strain evidence="1">D6</strain>
    </source>
</reference>
<dbReference type="OrthoDB" id="197874at2759"/>
<organism evidence="1 2">
    <name type="scientific">Seminavis robusta</name>
    <dbReference type="NCBI Taxonomy" id="568900"/>
    <lineage>
        <taxon>Eukaryota</taxon>
        <taxon>Sar</taxon>
        <taxon>Stramenopiles</taxon>
        <taxon>Ochrophyta</taxon>
        <taxon>Bacillariophyta</taxon>
        <taxon>Bacillariophyceae</taxon>
        <taxon>Bacillariophycidae</taxon>
        <taxon>Naviculales</taxon>
        <taxon>Naviculaceae</taxon>
        <taxon>Seminavis</taxon>
    </lineage>
</organism>
<accession>A0A9N8ENG7</accession>
<gene>
    <name evidence="1" type="ORF">SEMRO_1430_G271910.1</name>
</gene>
<evidence type="ECO:0000313" key="2">
    <source>
        <dbReference type="Proteomes" id="UP001153069"/>
    </source>
</evidence>